<evidence type="ECO:0000256" key="3">
    <source>
        <dbReference type="SAM" id="MobiDB-lite"/>
    </source>
</evidence>
<keyword evidence="5" id="KW-1185">Reference proteome</keyword>
<dbReference type="Proteomes" id="UP000797356">
    <property type="component" value="Chromosome 10"/>
</dbReference>
<dbReference type="SUPFAM" id="SSF81901">
    <property type="entry name" value="HCP-like"/>
    <property type="match status" value="1"/>
</dbReference>
<feature type="compositionally biased region" description="Polar residues" evidence="3">
    <location>
        <begin position="42"/>
        <end position="62"/>
    </location>
</feature>
<dbReference type="NCBIfam" id="TIGR00756">
    <property type="entry name" value="PPR"/>
    <property type="match status" value="8"/>
</dbReference>
<reference evidence="4" key="1">
    <citation type="journal article" date="2017" name="Gigascience">
        <title>The genome draft of coconut (Cocos nucifera).</title>
        <authorList>
            <person name="Xiao Y."/>
            <person name="Xu P."/>
            <person name="Fan H."/>
            <person name="Baudouin L."/>
            <person name="Xia W."/>
            <person name="Bocs S."/>
            <person name="Xu J."/>
            <person name="Li Q."/>
            <person name="Guo A."/>
            <person name="Zhou L."/>
            <person name="Li J."/>
            <person name="Wu Y."/>
            <person name="Ma Z."/>
            <person name="Armero A."/>
            <person name="Issali A.E."/>
            <person name="Liu N."/>
            <person name="Peng M."/>
            <person name="Yang Y."/>
        </authorList>
    </citation>
    <scope>NUCLEOTIDE SEQUENCE</scope>
    <source>
        <tissue evidence="4">Spear leaf of Hainan Tall coconut</tissue>
    </source>
</reference>
<dbReference type="GO" id="GO:0009451">
    <property type="term" value="P:RNA modification"/>
    <property type="evidence" value="ECO:0007669"/>
    <property type="project" value="InterPro"/>
</dbReference>
<dbReference type="InterPro" id="IPR011990">
    <property type="entry name" value="TPR-like_helical_dom_sf"/>
</dbReference>
<dbReference type="FunFam" id="1.25.40.10:FF:000366">
    <property type="entry name" value="Pentatricopeptide (PPR) repeat-containing protein"/>
    <property type="match status" value="1"/>
</dbReference>
<name>A0A8K0ILA1_COCNU</name>
<dbReference type="Pfam" id="PF20431">
    <property type="entry name" value="E_motif"/>
    <property type="match status" value="1"/>
</dbReference>
<comment type="caution">
    <text evidence="4">The sequence shown here is derived from an EMBL/GenBank/DDBJ whole genome shotgun (WGS) entry which is preliminary data.</text>
</comment>
<feature type="repeat" description="PPR" evidence="2">
    <location>
        <begin position="557"/>
        <end position="591"/>
    </location>
</feature>
<feature type="repeat" description="PPR" evidence="2">
    <location>
        <begin position="385"/>
        <end position="419"/>
    </location>
</feature>
<dbReference type="EMBL" id="CM017881">
    <property type="protein sequence ID" value="KAG1362286.1"/>
    <property type="molecule type" value="Genomic_DNA"/>
</dbReference>
<feature type="repeat" description="PPR" evidence="2">
    <location>
        <begin position="147"/>
        <end position="181"/>
    </location>
</feature>
<dbReference type="Pfam" id="PF13041">
    <property type="entry name" value="PPR_2"/>
    <property type="match status" value="2"/>
</dbReference>
<feature type="repeat" description="PPR" evidence="2">
    <location>
        <begin position="217"/>
        <end position="251"/>
    </location>
</feature>
<feature type="region of interest" description="Disordered" evidence="3">
    <location>
        <begin position="41"/>
        <end position="63"/>
    </location>
</feature>
<protein>
    <submittedName>
        <fullName evidence="4">Pentatricopeptide repeat-containing protein</fullName>
    </submittedName>
</protein>
<dbReference type="Pfam" id="PF12854">
    <property type="entry name" value="PPR_1"/>
    <property type="match status" value="1"/>
</dbReference>
<dbReference type="InterPro" id="IPR002885">
    <property type="entry name" value="PPR_rpt"/>
</dbReference>
<dbReference type="GO" id="GO:0003723">
    <property type="term" value="F:RNA binding"/>
    <property type="evidence" value="ECO:0007669"/>
    <property type="project" value="InterPro"/>
</dbReference>
<evidence type="ECO:0000256" key="1">
    <source>
        <dbReference type="ARBA" id="ARBA00022737"/>
    </source>
</evidence>
<feature type="repeat" description="PPR" evidence="2">
    <location>
        <begin position="284"/>
        <end position="318"/>
    </location>
</feature>
<evidence type="ECO:0000256" key="2">
    <source>
        <dbReference type="PROSITE-ProRule" id="PRU00708"/>
    </source>
</evidence>
<dbReference type="InterPro" id="IPR046848">
    <property type="entry name" value="E_motif"/>
</dbReference>
<evidence type="ECO:0000313" key="4">
    <source>
        <dbReference type="EMBL" id="KAG1362286.1"/>
    </source>
</evidence>
<accession>A0A8K0ILA1</accession>
<organism evidence="4 5">
    <name type="scientific">Cocos nucifera</name>
    <name type="common">Coconut palm</name>
    <dbReference type="NCBI Taxonomy" id="13894"/>
    <lineage>
        <taxon>Eukaryota</taxon>
        <taxon>Viridiplantae</taxon>
        <taxon>Streptophyta</taxon>
        <taxon>Embryophyta</taxon>
        <taxon>Tracheophyta</taxon>
        <taxon>Spermatophyta</taxon>
        <taxon>Magnoliopsida</taxon>
        <taxon>Liliopsida</taxon>
        <taxon>Arecaceae</taxon>
        <taxon>Arecoideae</taxon>
        <taxon>Cocoseae</taxon>
        <taxon>Attaleinae</taxon>
        <taxon>Cocos</taxon>
    </lineage>
</organism>
<sequence>MAATTAPAIASPLIHHQRSLPLHASLGQHKPNTLLSERHLTMESSSAPPNHPNKNPIPQRSGRTYPRLHDTFEALLREDCSPDPADYSLAIDSCCCPRLGPQIHAHALKRDFCGCREFLETRLLLLYGRCNGVEPALQLFEKMPLRSIYSWAGILTVYVDHGLFEEAFFLFEELLVEGVGLEFFVFPVVLKSSAGLSALDLGKGLHGFVLKKGFVLNVYVGNALIDMYGKCGAMDDAVKILKGMPERDCVSWNSVIAGCASNGMVTETLEFLQSMWSLGNLKPNLVSWSGAIGGFAQNGYDEDALELLSQMIESGVKPNAQTLAGVLPSCGRLEALDVGKEIHGYLMRHELMGNAFVVNGLIDVYRKCGDMSSALELFLRYSVRNLVSYNTMIVGYCEHNELSKAKELFDRMEIDGVKRDAISWNSMISGLVDNESFEEALNMFRRMQMEEGAEADSFNLGSILTACAALHAFGRGKEIHAYALKRGFHSNPFVASALVDLYCRCQDLVAAELVFFDLGKRNTVIWNVLISGYARANQVSRSQELLLMMKEDGFDPNIYTWNGLIAGCMENGHKELALQLFLEMQATKLMPDIYTIGMILPICSRLVSIERGKQVHAHSIRYGHEADVHIGSSLVDMYAKCGSIRLASIAFNRISQHNLVSYNTMLAGYAMHGLVKEGLALFNKLLEGGIRPDEITFLSVLCLCGHGGTIEEGRMYFHLMTSYDIKPNMKHYTCMVDLFSRAGQLREAYELIKTMPMEPDAVVWSALLGGCVINCNVRLGEIAANRLIEMEEGNVGNYVLLANLYASAGRQDGLVRTRQIIKEKGMHKNPGCSWIEVRDQVHVFLASDRSHKQTDEIYATAERLNWHMRKYGDGLIAHQSDLDQELA</sequence>
<dbReference type="PANTHER" id="PTHR47926">
    <property type="entry name" value="PENTATRICOPEPTIDE REPEAT-CONTAINING PROTEIN"/>
    <property type="match status" value="1"/>
</dbReference>
<dbReference type="FunFam" id="1.25.40.10:FF:000393">
    <property type="entry name" value="Pentatricopeptide repeat-containing protein At1g20230"/>
    <property type="match status" value="1"/>
</dbReference>
<dbReference type="AlphaFoldDB" id="A0A8K0ILA1"/>
<evidence type="ECO:0000313" key="5">
    <source>
        <dbReference type="Proteomes" id="UP000797356"/>
    </source>
</evidence>
<dbReference type="PROSITE" id="PS51375">
    <property type="entry name" value="PPR"/>
    <property type="match status" value="8"/>
</dbReference>
<dbReference type="InterPro" id="IPR046960">
    <property type="entry name" value="PPR_At4g14850-like_plant"/>
</dbReference>
<feature type="repeat" description="PPR" evidence="2">
    <location>
        <begin position="420"/>
        <end position="450"/>
    </location>
</feature>
<proteinExistence type="predicted"/>
<keyword evidence="1" id="KW-0677">Repeat</keyword>
<reference evidence="4" key="2">
    <citation type="submission" date="2019-07" db="EMBL/GenBank/DDBJ databases">
        <authorList>
            <person name="Yang Y."/>
            <person name="Bocs S."/>
            <person name="Baudouin L."/>
        </authorList>
    </citation>
    <scope>NUCLEOTIDE SEQUENCE</scope>
    <source>
        <tissue evidence="4">Spear leaf of Hainan Tall coconut</tissue>
    </source>
</reference>
<dbReference type="Gene3D" id="1.25.40.10">
    <property type="entry name" value="Tetratricopeptide repeat domain"/>
    <property type="match status" value="6"/>
</dbReference>
<feature type="repeat" description="PPR" evidence="2">
    <location>
        <begin position="522"/>
        <end position="556"/>
    </location>
</feature>
<dbReference type="FunFam" id="1.25.40.10:FF:000344">
    <property type="entry name" value="Pentatricopeptide repeat-containing protein"/>
    <property type="match status" value="1"/>
</dbReference>
<dbReference type="OrthoDB" id="185373at2759"/>
<dbReference type="PANTHER" id="PTHR47926:SF386">
    <property type="entry name" value="PENTATRICOPEPTIDE REPEAT-CONTAINING PROTEIN"/>
    <property type="match status" value="1"/>
</dbReference>
<dbReference type="Pfam" id="PF01535">
    <property type="entry name" value="PPR"/>
    <property type="match status" value="7"/>
</dbReference>
<feature type="repeat" description="PPR" evidence="2">
    <location>
        <begin position="658"/>
        <end position="692"/>
    </location>
</feature>
<gene>
    <name evidence="4" type="ORF">COCNU_10G005050</name>
</gene>